<evidence type="ECO:0000313" key="11">
    <source>
        <dbReference type="Proteomes" id="UP000451565"/>
    </source>
</evidence>
<comment type="similarity">
    <text evidence="3">Belongs to the UbiH/COQ6 family.</text>
</comment>
<dbReference type="GO" id="GO:0016705">
    <property type="term" value="F:oxidoreductase activity, acting on paired donors, with incorporation or reduction of molecular oxygen"/>
    <property type="evidence" value="ECO:0007669"/>
    <property type="project" value="InterPro"/>
</dbReference>
<evidence type="ECO:0000256" key="3">
    <source>
        <dbReference type="ARBA" id="ARBA00005349"/>
    </source>
</evidence>
<dbReference type="NCBIfam" id="TIGR01988">
    <property type="entry name" value="Ubi-OHases"/>
    <property type="match status" value="1"/>
</dbReference>
<comment type="caution">
    <text evidence="10">The sequence shown here is derived from an EMBL/GenBank/DDBJ whole genome shotgun (WGS) entry which is preliminary data.</text>
</comment>
<keyword evidence="6" id="KW-0560">Oxidoreductase</keyword>
<protein>
    <submittedName>
        <fullName evidence="10">Oxygenase</fullName>
    </submittedName>
</protein>
<dbReference type="OrthoDB" id="9769565at2"/>
<proteinExistence type="inferred from homology"/>
<evidence type="ECO:0000256" key="2">
    <source>
        <dbReference type="ARBA" id="ARBA00004749"/>
    </source>
</evidence>
<feature type="domain" description="FAD-binding" evidence="9">
    <location>
        <begin position="156"/>
        <end position="377"/>
    </location>
</feature>
<dbReference type="Pfam" id="PF01494">
    <property type="entry name" value="FAD_binding_3"/>
    <property type="match status" value="1"/>
</dbReference>
<comment type="cofactor">
    <cofactor evidence="1">
        <name>FAD</name>
        <dbReference type="ChEBI" id="CHEBI:57692"/>
    </cofactor>
</comment>
<dbReference type="EMBL" id="WINI01000008">
    <property type="protein sequence ID" value="MQR02211.1"/>
    <property type="molecule type" value="Genomic_DNA"/>
</dbReference>
<evidence type="ECO:0000256" key="4">
    <source>
        <dbReference type="ARBA" id="ARBA00022630"/>
    </source>
</evidence>
<dbReference type="UniPathway" id="UPA00232"/>
<accession>A0A843YY83</accession>
<organism evidence="10 11">
    <name type="scientific">Glaciimonas soli</name>
    <dbReference type="NCBI Taxonomy" id="2590999"/>
    <lineage>
        <taxon>Bacteria</taxon>
        <taxon>Pseudomonadati</taxon>
        <taxon>Pseudomonadota</taxon>
        <taxon>Betaproteobacteria</taxon>
        <taxon>Burkholderiales</taxon>
        <taxon>Oxalobacteraceae</taxon>
        <taxon>Glaciimonas</taxon>
    </lineage>
</organism>
<keyword evidence="7" id="KW-0503">Monooxygenase</keyword>
<evidence type="ECO:0000256" key="8">
    <source>
        <dbReference type="SAM" id="MobiDB-lite"/>
    </source>
</evidence>
<sequence length="441" mass="47430">MNDIKSPQKPLSGGSNADSAAAQNTQNNIIHYDICIVGNGAVGKTAALGLAQAGLRVVLLGAPPLSDRSNRSAVDQSAWDTRVYALNHVARALLSSLKVWDALDDARVTAVDSMQVKGGVAENAGSVGFDAFSARTDALAWIIEDRNLNQALDAALKFAQNVRVINGRARQMDISADMATLHLEDGTVLKSTLLIGADGAQSWVRNQCDIGIDYRSYYQRAIVANFSTERPHHGIAHQWFTENEGIVALLPLAGQRVSLVWSAPNALADTLLSESLTQCAERLTALAGGVLGQLLPLQPEAVQSFPLSFIRSHALVAPRVALIGDAAHVVHPLAGHGMNLGFGDVAVLIKVLSDAMRERQRDCGDVKVLARYARARKEEIATMQIATDGLARLFDADLPPIPGLRAARNFGLNLLDKLPVLKRRMISHALGRSYEQINEKN</sequence>
<keyword evidence="4" id="KW-0285">Flavoprotein</keyword>
<dbReference type="Proteomes" id="UP000451565">
    <property type="component" value="Unassembled WGS sequence"/>
</dbReference>
<dbReference type="GO" id="GO:0006744">
    <property type="term" value="P:ubiquinone biosynthetic process"/>
    <property type="evidence" value="ECO:0007669"/>
    <property type="project" value="UniProtKB-UniPathway"/>
</dbReference>
<dbReference type="InterPro" id="IPR051205">
    <property type="entry name" value="UbiH/COQ6_monooxygenase"/>
</dbReference>
<dbReference type="PANTHER" id="PTHR43876">
    <property type="entry name" value="UBIQUINONE BIOSYNTHESIS MONOOXYGENASE COQ6, MITOCHONDRIAL"/>
    <property type="match status" value="1"/>
</dbReference>
<dbReference type="GO" id="GO:0004497">
    <property type="term" value="F:monooxygenase activity"/>
    <property type="evidence" value="ECO:0007669"/>
    <property type="project" value="UniProtKB-KW"/>
</dbReference>
<dbReference type="InterPro" id="IPR010971">
    <property type="entry name" value="UbiH/COQ6"/>
</dbReference>
<gene>
    <name evidence="10" type="ORF">GEV47_16160</name>
</gene>
<dbReference type="InterPro" id="IPR036188">
    <property type="entry name" value="FAD/NAD-bd_sf"/>
</dbReference>
<feature type="region of interest" description="Disordered" evidence="8">
    <location>
        <begin position="1"/>
        <end position="20"/>
    </location>
</feature>
<keyword evidence="11" id="KW-1185">Reference proteome</keyword>
<dbReference type="GO" id="GO:0110142">
    <property type="term" value="C:ubiquinone biosynthesis complex"/>
    <property type="evidence" value="ECO:0007669"/>
    <property type="project" value="UniProtKB-ARBA"/>
</dbReference>
<dbReference type="InterPro" id="IPR002938">
    <property type="entry name" value="FAD-bd"/>
</dbReference>
<comment type="pathway">
    <text evidence="2">Cofactor biosynthesis; ubiquinone biosynthesis.</text>
</comment>
<keyword evidence="5" id="KW-0274">FAD</keyword>
<dbReference type="GO" id="GO:0071949">
    <property type="term" value="F:FAD binding"/>
    <property type="evidence" value="ECO:0007669"/>
    <property type="project" value="InterPro"/>
</dbReference>
<dbReference type="AlphaFoldDB" id="A0A843YY83"/>
<dbReference type="PRINTS" id="PR00420">
    <property type="entry name" value="RNGMNOXGNASE"/>
</dbReference>
<name>A0A843YY83_9BURK</name>
<dbReference type="SUPFAM" id="SSF51905">
    <property type="entry name" value="FAD/NAD(P)-binding domain"/>
    <property type="match status" value="1"/>
</dbReference>
<dbReference type="PANTHER" id="PTHR43876:SF7">
    <property type="entry name" value="UBIQUINONE BIOSYNTHESIS MONOOXYGENASE COQ6, MITOCHONDRIAL"/>
    <property type="match status" value="1"/>
</dbReference>
<evidence type="ECO:0000259" key="9">
    <source>
        <dbReference type="Pfam" id="PF01494"/>
    </source>
</evidence>
<evidence type="ECO:0000256" key="5">
    <source>
        <dbReference type="ARBA" id="ARBA00022827"/>
    </source>
</evidence>
<evidence type="ECO:0000313" key="10">
    <source>
        <dbReference type="EMBL" id="MQR02211.1"/>
    </source>
</evidence>
<dbReference type="Gene3D" id="3.50.50.60">
    <property type="entry name" value="FAD/NAD(P)-binding domain"/>
    <property type="match status" value="2"/>
</dbReference>
<reference evidence="10 11" key="1">
    <citation type="submission" date="2019-10" db="EMBL/GenBank/DDBJ databases">
        <title>Glaciimonas soli sp. nov., a psychrophilic bacterium isolated from the forest soil of a high elevation mountain in Taiwan.</title>
        <authorList>
            <person name="Wang L.-T."/>
            <person name="Shieh W.Y."/>
        </authorList>
    </citation>
    <scope>NUCLEOTIDE SEQUENCE [LARGE SCALE GENOMIC DNA]</scope>
    <source>
        <strain evidence="10 11">GS1</strain>
    </source>
</reference>
<evidence type="ECO:0000256" key="7">
    <source>
        <dbReference type="ARBA" id="ARBA00023033"/>
    </source>
</evidence>
<dbReference type="FunFam" id="3.50.50.60:FF:000021">
    <property type="entry name" value="Ubiquinone biosynthesis monooxygenase COQ6"/>
    <property type="match status" value="1"/>
</dbReference>
<dbReference type="RefSeq" id="WP_153235822.1">
    <property type="nucleotide sequence ID" value="NZ_WINI01000008.1"/>
</dbReference>
<evidence type="ECO:0000256" key="6">
    <source>
        <dbReference type="ARBA" id="ARBA00023002"/>
    </source>
</evidence>
<evidence type="ECO:0000256" key="1">
    <source>
        <dbReference type="ARBA" id="ARBA00001974"/>
    </source>
</evidence>